<organism evidence="2 3">
    <name type="scientific">Phytophthora nicotianae</name>
    <name type="common">Potato buckeye rot agent</name>
    <name type="synonym">Phytophthora parasitica</name>
    <dbReference type="NCBI Taxonomy" id="4792"/>
    <lineage>
        <taxon>Eukaryota</taxon>
        <taxon>Sar</taxon>
        <taxon>Stramenopiles</taxon>
        <taxon>Oomycota</taxon>
        <taxon>Peronosporomycetes</taxon>
        <taxon>Peronosporales</taxon>
        <taxon>Peronosporaceae</taxon>
        <taxon>Phytophthora</taxon>
    </lineage>
</organism>
<dbReference type="PANTHER" id="PTHR43215">
    <property type="entry name" value="RADIAL SPOKE HEAD 1 HOMOLOG"/>
    <property type="match status" value="1"/>
</dbReference>
<accession>A0A0W8DLA6</accession>
<dbReference type="Proteomes" id="UP000054636">
    <property type="component" value="Unassembled WGS sequence"/>
</dbReference>
<evidence type="ECO:0000313" key="3">
    <source>
        <dbReference type="Proteomes" id="UP000054636"/>
    </source>
</evidence>
<dbReference type="FunFam" id="2.20.110.10:FF:000002">
    <property type="entry name" value="Phosphatidylinositol 4-phosphate 5-kinase 8"/>
    <property type="match status" value="1"/>
</dbReference>
<evidence type="ECO:0000256" key="1">
    <source>
        <dbReference type="ARBA" id="ARBA00022737"/>
    </source>
</evidence>
<dbReference type="Pfam" id="PF02493">
    <property type="entry name" value="MORN"/>
    <property type="match status" value="5"/>
</dbReference>
<dbReference type="SUPFAM" id="SSF82185">
    <property type="entry name" value="Histone H3 K4-specific methyltransferase SET7/9 N-terminal domain"/>
    <property type="match status" value="1"/>
</dbReference>
<reference evidence="2 3" key="1">
    <citation type="submission" date="2015-11" db="EMBL/GenBank/DDBJ databases">
        <title>Genomes and virulence difference between two physiological races of Phytophthora nicotianae.</title>
        <authorList>
            <person name="Liu H."/>
            <person name="Ma X."/>
            <person name="Yu H."/>
            <person name="Fang D."/>
            <person name="Li Y."/>
            <person name="Wang X."/>
            <person name="Wang W."/>
            <person name="Dong Y."/>
            <person name="Xiao B."/>
        </authorList>
    </citation>
    <scope>NUCLEOTIDE SEQUENCE [LARGE SCALE GENOMIC DNA]</scope>
    <source>
        <strain evidence="3">race 1</strain>
    </source>
</reference>
<dbReference type="PANTHER" id="PTHR43215:SF14">
    <property type="entry name" value="RADIAL SPOKE HEAD 1 HOMOLOG"/>
    <property type="match status" value="1"/>
</dbReference>
<proteinExistence type="predicted"/>
<evidence type="ECO:0000313" key="2">
    <source>
        <dbReference type="EMBL" id="KUF97145.1"/>
    </source>
</evidence>
<comment type="caution">
    <text evidence="2">The sequence shown here is derived from an EMBL/GenBank/DDBJ whole genome shotgun (WGS) entry which is preliminary data.</text>
</comment>
<name>A0A0W8DLA6_PHYNI</name>
<dbReference type="AlphaFoldDB" id="A0A0W8DLA6"/>
<gene>
    <name evidence="2" type="ORF">AM588_10011015</name>
</gene>
<sequence length="145" mass="15562">MMHGKGVFTTAGGSLHGTWTSGELNGQGVHRFQCGSVYTGEYKAGERHGIGTLTFASGEVYEGEWHTGEMQGYGSWSSPDGRKYIGTWVHGFPSGRVFSVGNTMKKTRKTATGTSSSLNRGLRMKLECSSEENLQLAVSTISSAD</sequence>
<protein>
    <submittedName>
        <fullName evidence="2">Uncharacterized protein</fullName>
    </submittedName>
</protein>
<dbReference type="EMBL" id="LNFP01000126">
    <property type="protein sequence ID" value="KUF97145.1"/>
    <property type="molecule type" value="Genomic_DNA"/>
</dbReference>
<keyword evidence="1" id="KW-0677">Repeat</keyword>
<dbReference type="Gene3D" id="2.20.110.10">
    <property type="entry name" value="Histone H3 K4-specific methyltransferase SET7/9 N-terminal domain"/>
    <property type="match status" value="2"/>
</dbReference>
<dbReference type="SMART" id="SM00698">
    <property type="entry name" value="MORN"/>
    <property type="match status" value="3"/>
</dbReference>
<dbReference type="InterPro" id="IPR003409">
    <property type="entry name" value="MORN"/>
</dbReference>